<dbReference type="KEGG" id="yin:CH53_773"/>
<organism evidence="1 4">
    <name type="scientific">Yersinia intermedia</name>
    <dbReference type="NCBI Taxonomy" id="631"/>
    <lineage>
        <taxon>Bacteria</taxon>
        <taxon>Pseudomonadati</taxon>
        <taxon>Pseudomonadota</taxon>
        <taxon>Gammaproteobacteria</taxon>
        <taxon>Enterobacterales</taxon>
        <taxon>Yersiniaceae</taxon>
        <taxon>Yersinia</taxon>
    </lineage>
</organism>
<dbReference type="Gene3D" id="3.10.129.10">
    <property type="entry name" value="Hotdog Thioesterase"/>
    <property type="match status" value="1"/>
</dbReference>
<dbReference type="SUPFAM" id="SSF54637">
    <property type="entry name" value="Thioesterase/thiol ester dehydrase-isomerase"/>
    <property type="match status" value="1"/>
</dbReference>
<evidence type="ECO:0000313" key="4">
    <source>
        <dbReference type="Proteomes" id="UP000038750"/>
    </source>
</evidence>
<evidence type="ECO:0000313" key="2">
    <source>
        <dbReference type="EMBL" id="OVZ90419.1"/>
    </source>
</evidence>
<dbReference type="PIRSF" id="PIRSF020565">
    <property type="entry name" value="3Ho_Ac_ACP_DH_prd"/>
    <property type="match status" value="1"/>
</dbReference>
<accession>A0A0T9MSA4</accession>
<dbReference type="AlphaFoldDB" id="A0A0T9MSA4"/>
<reference evidence="3 6" key="3">
    <citation type="submission" date="2019-11" db="EMBL/GenBank/DDBJ databases">
        <title>FDA dAtabase for Regulatory Grade micrObial Sequences (FDA-ARGOS): Supporting development and validation of Infectious Disease Dx tests.</title>
        <authorList>
            <person name="Patel R."/>
            <person name="Rucinski S."/>
            <person name="Tallon L."/>
            <person name="Sadzewicz L."/>
            <person name="Vavikolanu K."/>
            <person name="Mehta A."/>
            <person name="Aluvathingal J."/>
            <person name="Nadendla S."/>
            <person name="Nandy P."/>
            <person name="Geyer C."/>
            <person name="Yan Y."/>
            <person name="Sichtig H."/>
        </authorList>
    </citation>
    <scope>NUCLEOTIDE SEQUENCE [LARGE SCALE GENOMIC DNA]</scope>
    <source>
        <strain evidence="3 6">FDAARGOS_729</strain>
    </source>
</reference>
<sequence>MAYSAEHYLPHQSPMVMLDDVHSVGEDGAECSVTLSKDGVLAPFLDAQGCLPNWFAIELMAQTIGVWRGWHGLAQAIPPTIGMLLGGRAISCELPVFPAGSKLQVCVQLILQDEKIGSFECCINMAGKQVARGRLNTYQPDAEEIKKLTLGKGA</sequence>
<reference evidence="2 5" key="2">
    <citation type="submission" date="2017-05" db="EMBL/GenBank/DDBJ databases">
        <title>Whole genome sequencing of Yersinia kristensenii.</title>
        <authorList>
            <person name="Campioni F."/>
        </authorList>
    </citation>
    <scope>NUCLEOTIDE SEQUENCE [LARGE SCALE GENOMIC DNA]</scope>
    <source>
        <strain evidence="2 5">CFSAN060536</strain>
    </source>
</reference>
<reference evidence="1 4" key="1">
    <citation type="submission" date="2015-03" db="EMBL/GenBank/DDBJ databases">
        <authorList>
            <person name="Murphy D."/>
        </authorList>
    </citation>
    <scope>NUCLEOTIDE SEQUENCE [LARGE SCALE GENOMIC DNA]</scope>
    <source>
        <strain evidence="1 4">BR165/97</strain>
    </source>
</reference>
<dbReference type="OrthoDB" id="9800188at2"/>
<dbReference type="EC" id="4.2.1.-" evidence="1"/>
<gene>
    <name evidence="2" type="ORF">CBW57_00080</name>
    <name evidence="1" type="ORF">ERS008530_03644</name>
    <name evidence="3" type="ORF">FOC37_20135</name>
</gene>
<dbReference type="InterPro" id="IPR016776">
    <property type="entry name" value="ApeP-like_dehydratase"/>
</dbReference>
<evidence type="ECO:0000313" key="5">
    <source>
        <dbReference type="Proteomes" id="UP000196440"/>
    </source>
</evidence>
<dbReference type="Pfam" id="PF22817">
    <property type="entry name" value="ApeP-like"/>
    <property type="match status" value="1"/>
</dbReference>
<protein>
    <submittedName>
        <fullName evidence="2">3-hydroxy-fatty acyl-ACP dehydratase</fullName>
    </submittedName>
    <submittedName>
        <fullName evidence="1">Putative dehydratase</fullName>
        <ecNumber evidence="1">4.2.1.-</ecNumber>
    </submittedName>
</protein>
<dbReference type="GeneID" id="58048624"/>
<evidence type="ECO:0000313" key="3">
    <source>
        <dbReference type="EMBL" id="QGR72476.1"/>
    </source>
</evidence>
<dbReference type="RefSeq" id="WP_032907563.1">
    <property type="nucleotide sequence ID" value="NZ_CABHXJ010000103.1"/>
</dbReference>
<keyword evidence="6" id="KW-1185">Reference proteome</keyword>
<dbReference type="Proteomes" id="UP000196440">
    <property type="component" value="Unassembled WGS sequence"/>
</dbReference>
<dbReference type="Proteomes" id="UP000424966">
    <property type="component" value="Chromosome"/>
</dbReference>
<dbReference type="InterPro" id="IPR029069">
    <property type="entry name" value="HotDog_dom_sf"/>
</dbReference>
<dbReference type="EMBL" id="CP046294">
    <property type="protein sequence ID" value="QGR72476.1"/>
    <property type="molecule type" value="Genomic_DNA"/>
</dbReference>
<keyword evidence="1" id="KW-0456">Lyase</keyword>
<dbReference type="STRING" id="631.CH53_773"/>
<name>A0A0T9MSA4_YERIN</name>
<dbReference type="EMBL" id="CPZJ01000018">
    <property type="protein sequence ID" value="CNG39337.1"/>
    <property type="molecule type" value="Genomic_DNA"/>
</dbReference>
<evidence type="ECO:0000313" key="6">
    <source>
        <dbReference type="Proteomes" id="UP000424966"/>
    </source>
</evidence>
<dbReference type="EMBL" id="NHOI01000001">
    <property type="protein sequence ID" value="OVZ90419.1"/>
    <property type="molecule type" value="Genomic_DNA"/>
</dbReference>
<evidence type="ECO:0000313" key="1">
    <source>
        <dbReference type="EMBL" id="CNG39337.1"/>
    </source>
</evidence>
<dbReference type="Proteomes" id="UP000038750">
    <property type="component" value="Unassembled WGS sequence"/>
</dbReference>
<dbReference type="CDD" id="cd01289">
    <property type="entry name" value="FabA_like"/>
    <property type="match status" value="1"/>
</dbReference>
<dbReference type="GO" id="GO:0016829">
    <property type="term" value="F:lyase activity"/>
    <property type="evidence" value="ECO:0007669"/>
    <property type="project" value="UniProtKB-KW"/>
</dbReference>
<proteinExistence type="predicted"/>